<evidence type="ECO:0000256" key="2">
    <source>
        <dbReference type="ARBA" id="ARBA00009975"/>
    </source>
</evidence>
<dbReference type="SUPFAM" id="SSF55347">
    <property type="entry name" value="Glyceraldehyde-3-phosphate dehydrogenase-like, C-terminal domain"/>
    <property type="match status" value="1"/>
</dbReference>
<accession>A0AA43QQU7</accession>
<dbReference type="EC" id="1.1.1.49" evidence="3"/>
<evidence type="ECO:0000256" key="3">
    <source>
        <dbReference type="ARBA" id="ARBA00013019"/>
    </source>
</evidence>
<dbReference type="PANTHER" id="PTHR23429">
    <property type="entry name" value="GLUCOSE-6-PHOSPHATE 1-DEHYDROGENASE G6PD"/>
    <property type="match status" value="1"/>
</dbReference>
<dbReference type="PANTHER" id="PTHR23429:SF0">
    <property type="entry name" value="GLUCOSE-6-PHOSPHATE 1-DEHYDROGENASE"/>
    <property type="match status" value="1"/>
</dbReference>
<dbReference type="GO" id="GO:0006006">
    <property type="term" value="P:glucose metabolic process"/>
    <property type="evidence" value="ECO:0007669"/>
    <property type="project" value="UniProtKB-KW"/>
</dbReference>
<name>A0AA43QQU7_9LECA</name>
<dbReference type="GO" id="GO:0004345">
    <property type="term" value="F:glucose-6-phosphate dehydrogenase activity"/>
    <property type="evidence" value="ECO:0007669"/>
    <property type="project" value="UniProtKB-EC"/>
</dbReference>
<organism evidence="9 10">
    <name type="scientific">Ramalina farinacea</name>
    <dbReference type="NCBI Taxonomy" id="258253"/>
    <lineage>
        <taxon>Eukaryota</taxon>
        <taxon>Fungi</taxon>
        <taxon>Dikarya</taxon>
        <taxon>Ascomycota</taxon>
        <taxon>Pezizomycotina</taxon>
        <taxon>Lecanoromycetes</taxon>
        <taxon>OSLEUM clade</taxon>
        <taxon>Lecanoromycetidae</taxon>
        <taxon>Lecanorales</taxon>
        <taxon>Lecanorineae</taxon>
        <taxon>Ramalinaceae</taxon>
        <taxon>Ramalina</taxon>
    </lineage>
</organism>
<keyword evidence="10" id="KW-1185">Reference proteome</keyword>
<evidence type="ECO:0000256" key="4">
    <source>
        <dbReference type="ARBA" id="ARBA00022526"/>
    </source>
</evidence>
<sequence length="193" mass="22282">MLIYLSFQLYSTWNLLPPTFRVIGFAPDQLSQDEFIHIITGRAKKDSPRFAELLKEFTARCSYVSGHEGGDQSFQALEQRLDELGERKKEQHRLFYLALPPAAFESVSAGIKKFCHSTRGNNRLIIEKPFGHDAQSSKDLQLALNKSWSEDEIFRIDHYLGKEVVNNLLAIRFGNEIFGAIWNKRHIHDIEVF</sequence>
<comment type="caution">
    <text evidence="9">The sequence shown here is derived from an EMBL/GenBank/DDBJ whole genome shotgun (WGS) entry which is preliminary data.</text>
</comment>
<dbReference type="GO" id="GO:0005829">
    <property type="term" value="C:cytosol"/>
    <property type="evidence" value="ECO:0007669"/>
    <property type="project" value="TreeGrafter"/>
</dbReference>
<dbReference type="AlphaFoldDB" id="A0AA43QQU7"/>
<keyword evidence="5" id="KW-0521">NADP</keyword>
<evidence type="ECO:0000313" key="9">
    <source>
        <dbReference type="EMBL" id="MDI1490462.1"/>
    </source>
</evidence>
<feature type="domain" description="Glucose-6-phosphate dehydrogenase NAD-binding" evidence="8">
    <location>
        <begin position="12"/>
        <end position="167"/>
    </location>
</feature>
<dbReference type="InterPro" id="IPR019796">
    <property type="entry name" value="G6P_DH_AS"/>
</dbReference>
<protein>
    <recommendedName>
        <fullName evidence="3">glucose-6-phosphate dehydrogenase (NADP(+))</fullName>
        <ecNumber evidence="3">1.1.1.49</ecNumber>
    </recommendedName>
</protein>
<keyword evidence="7" id="KW-0119">Carbohydrate metabolism</keyword>
<evidence type="ECO:0000259" key="8">
    <source>
        <dbReference type="Pfam" id="PF00479"/>
    </source>
</evidence>
<dbReference type="Gene3D" id="3.40.50.720">
    <property type="entry name" value="NAD(P)-binding Rossmann-like Domain"/>
    <property type="match status" value="1"/>
</dbReference>
<reference evidence="9" key="1">
    <citation type="journal article" date="2023" name="Genome Biol. Evol.">
        <title>First Whole Genome Sequence and Flow Cytometry Genome Size Data for the Lichen-Forming Fungus Ramalina farinacea (Ascomycota).</title>
        <authorList>
            <person name="Llewellyn T."/>
            <person name="Mian S."/>
            <person name="Hill R."/>
            <person name="Leitch I.J."/>
            <person name="Gaya E."/>
        </authorList>
    </citation>
    <scope>NUCLEOTIDE SEQUENCE</scope>
    <source>
        <strain evidence="9">LIQ254RAFAR</strain>
    </source>
</reference>
<dbReference type="InterPro" id="IPR022674">
    <property type="entry name" value="G6P_DH_NAD-bd"/>
</dbReference>
<evidence type="ECO:0000313" key="10">
    <source>
        <dbReference type="Proteomes" id="UP001161017"/>
    </source>
</evidence>
<evidence type="ECO:0000256" key="6">
    <source>
        <dbReference type="ARBA" id="ARBA00023002"/>
    </source>
</evidence>
<dbReference type="PROSITE" id="PS00069">
    <property type="entry name" value="G6P_DEHYDROGENASE"/>
    <property type="match status" value="1"/>
</dbReference>
<dbReference type="EMBL" id="JAPUFD010000012">
    <property type="protein sequence ID" value="MDI1490462.1"/>
    <property type="molecule type" value="Genomic_DNA"/>
</dbReference>
<gene>
    <name evidence="9" type="primary">ZWF1_2</name>
    <name evidence="9" type="ORF">OHK93_001665</name>
</gene>
<dbReference type="GO" id="GO:0050661">
    <property type="term" value="F:NADP binding"/>
    <property type="evidence" value="ECO:0007669"/>
    <property type="project" value="InterPro"/>
</dbReference>
<dbReference type="Pfam" id="PF00479">
    <property type="entry name" value="G6PD_N"/>
    <property type="match status" value="1"/>
</dbReference>
<dbReference type="SUPFAM" id="SSF51735">
    <property type="entry name" value="NAD(P)-binding Rossmann-fold domains"/>
    <property type="match status" value="1"/>
</dbReference>
<evidence type="ECO:0000256" key="1">
    <source>
        <dbReference type="ARBA" id="ARBA00004937"/>
    </source>
</evidence>
<evidence type="ECO:0000256" key="5">
    <source>
        <dbReference type="ARBA" id="ARBA00022857"/>
    </source>
</evidence>
<dbReference type="Proteomes" id="UP001161017">
    <property type="component" value="Unassembled WGS sequence"/>
</dbReference>
<comment type="similarity">
    <text evidence="2">Belongs to the glucose-6-phosphate dehydrogenase family.</text>
</comment>
<dbReference type="GO" id="GO:0009051">
    <property type="term" value="P:pentose-phosphate shunt, oxidative branch"/>
    <property type="evidence" value="ECO:0007669"/>
    <property type="project" value="TreeGrafter"/>
</dbReference>
<dbReference type="InterPro" id="IPR001282">
    <property type="entry name" value="G6P_DH"/>
</dbReference>
<comment type="pathway">
    <text evidence="1">Carbohydrate degradation; pentose phosphate pathway; D-ribulose 5-phosphate from D-glucose 6-phosphate (oxidative stage): step 1/3.</text>
</comment>
<proteinExistence type="inferred from homology"/>
<evidence type="ECO:0000256" key="7">
    <source>
        <dbReference type="ARBA" id="ARBA00023277"/>
    </source>
</evidence>
<keyword evidence="4" id="KW-0313">Glucose metabolism</keyword>
<dbReference type="PRINTS" id="PR00079">
    <property type="entry name" value="G6PDHDRGNASE"/>
</dbReference>
<keyword evidence="6" id="KW-0560">Oxidoreductase</keyword>
<dbReference type="Gene3D" id="3.30.360.10">
    <property type="entry name" value="Dihydrodipicolinate Reductase, domain 2"/>
    <property type="match status" value="1"/>
</dbReference>
<dbReference type="InterPro" id="IPR036291">
    <property type="entry name" value="NAD(P)-bd_dom_sf"/>
</dbReference>